<evidence type="ECO:0000313" key="5">
    <source>
        <dbReference type="EnsemblPlants" id="Kaladp0014s0037.1.v1.1.CDS.1"/>
    </source>
</evidence>
<dbReference type="GO" id="GO:0004857">
    <property type="term" value="F:enzyme inhibitor activity"/>
    <property type="evidence" value="ECO:0007669"/>
    <property type="project" value="InterPro"/>
</dbReference>
<protein>
    <recommendedName>
        <fullName evidence="7">Pectinesterase inhibitor domain-containing protein</fullName>
    </recommendedName>
</protein>
<dbReference type="InterPro" id="IPR035513">
    <property type="entry name" value="Invertase/methylesterase_inhib"/>
</dbReference>
<dbReference type="InterPro" id="IPR052421">
    <property type="entry name" value="PCW_Enzyme_Inhibitor"/>
</dbReference>
<dbReference type="PANTHER" id="PTHR36710">
    <property type="entry name" value="PECTINESTERASE INHIBITOR-LIKE"/>
    <property type="match status" value="1"/>
</dbReference>
<keyword evidence="2" id="KW-1015">Disulfide bond</keyword>
<evidence type="ECO:0000256" key="3">
    <source>
        <dbReference type="ARBA" id="ARBA00038471"/>
    </source>
</evidence>
<evidence type="ECO:0000256" key="2">
    <source>
        <dbReference type="ARBA" id="ARBA00023157"/>
    </source>
</evidence>
<name>A0A7N0SYU3_KALFE</name>
<keyword evidence="1 4" id="KW-0732">Signal</keyword>
<reference evidence="5" key="1">
    <citation type="submission" date="2021-01" db="UniProtKB">
        <authorList>
            <consortium name="EnsemblPlants"/>
        </authorList>
    </citation>
    <scope>IDENTIFICATION</scope>
</reference>
<evidence type="ECO:0000256" key="4">
    <source>
        <dbReference type="SAM" id="SignalP"/>
    </source>
</evidence>
<dbReference type="PANTHER" id="PTHR36710:SF12">
    <property type="entry name" value="CELL WALL _ VACUOLAR INHIBITOR OF FRUCTOSIDASE 2-LIKE"/>
    <property type="match status" value="1"/>
</dbReference>
<dbReference type="NCBIfam" id="TIGR01614">
    <property type="entry name" value="PME_inhib"/>
    <property type="match status" value="1"/>
</dbReference>
<feature type="chain" id="PRO_5029828420" description="Pectinesterase inhibitor domain-containing protein" evidence="4">
    <location>
        <begin position="26"/>
        <end position="172"/>
    </location>
</feature>
<sequence length="172" mass="18891">MPDLFFLHLLLLTSLLYSQAPHSKADEALINKVCGATPDAVRCSLCIRSHPNGYSADGKALARIFSDCAQSDTAQLRDTIFTLATRAPDENSKAALTSCEDKVVSAWTYYFVLQVNLDNASYDEALKTIRENIGPKINECRPDGKLPREVLTGVAYVNTDLIILVSIIGQIR</sequence>
<evidence type="ECO:0000313" key="6">
    <source>
        <dbReference type="Proteomes" id="UP000594263"/>
    </source>
</evidence>
<dbReference type="Proteomes" id="UP000594263">
    <property type="component" value="Unplaced"/>
</dbReference>
<keyword evidence="6" id="KW-1185">Reference proteome</keyword>
<comment type="similarity">
    <text evidence="3">Belongs to the PMEI family.</text>
</comment>
<evidence type="ECO:0000256" key="1">
    <source>
        <dbReference type="ARBA" id="ARBA00022729"/>
    </source>
</evidence>
<organism evidence="5 6">
    <name type="scientific">Kalanchoe fedtschenkoi</name>
    <name type="common">Lavender scallops</name>
    <name type="synonym">South American air plant</name>
    <dbReference type="NCBI Taxonomy" id="63787"/>
    <lineage>
        <taxon>Eukaryota</taxon>
        <taxon>Viridiplantae</taxon>
        <taxon>Streptophyta</taxon>
        <taxon>Embryophyta</taxon>
        <taxon>Tracheophyta</taxon>
        <taxon>Spermatophyta</taxon>
        <taxon>Magnoliopsida</taxon>
        <taxon>eudicotyledons</taxon>
        <taxon>Gunneridae</taxon>
        <taxon>Pentapetalae</taxon>
        <taxon>Saxifragales</taxon>
        <taxon>Crassulaceae</taxon>
        <taxon>Kalanchoe</taxon>
    </lineage>
</organism>
<dbReference type="AlphaFoldDB" id="A0A7N0SYU3"/>
<evidence type="ECO:0008006" key="7">
    <source>
        <dbReference type="Google" id="ProtNLM"/>
    </source>
</evidence>
<dbReference type="Gramene" id="Kaladp0014s0037.1.v1.1">
    <property type="protein sequence ID" value="Kaladp0014s0037.1.v1.1.CDS.1"/>
    <property type="gene ID" value="Kaladp0014s0037.v1.1"/>
</dbReference>
<dbReference type="SUPFAM" id="SSF101148">
    <property type="entry name" value="Plant invertase/pectin methylesterase inhibitor"/>
    <property type="match status" value="1"/>
</dbReference>
<feature type="signal peptide" evidence="4">
    <location>
        <begin position="1"/>
        <end position="25"/>
    </location>
</feature>
<dbReference type="InterPro" id="IPR006501">
    <property type="entry name" value="Pectinesterase_inhib_dom"/>
</dbReference>
<accession>A0A7N0SYU3</accession>
<dbReference type="EnsemblPlants" id="Kaladp0014s0037.1.v1.1">
    <property type="protein sequence ID" value="Kaladp0014s0037.1.v1.1.CDS.1"/>
    <property type="gene ID" value="Kaladp0014s0037.v1.1"/>
</dbReference>
<proteinExistence type="inferred from homology"/>
<dbReference type="Gene3D" id="1.20.140.40">
    <property type="entry name" value="Invertase/pectin methylesterase inhibitor family protein"/>
    <property type="match status" value="1"/>
</dbReference>